<evidence type="ECO:0000256" key="5">
    <source>
        <dbReference type="ARBA" id="ARBA00022692"/>
    </source>
</evidence>
<dbReference type="InterPro" id="IPR002657">
    <property type="entry name" value="BilAc:Na_symport/Acr3"/>
</dbReference>
<feature type="transmembrane region" description="Helical" evidence="9">
    <location>
        <begin position="240"/>
        <end position="261"/>
    </location>
</feature>
<feature type="region of interest" description="Disordered" evidence="8">
    <location>
        <begin position="1"/>
        <end position="23"/>
    </location>
</feature>
<evidence type="ECO:0000256" key="4">
    <source>
        <dbReference type="ARBA" id="ARBA00022475"/>
    </source>
</evidence>
<dbReference type="Gene3D" id="1.20.1530.20">
    <property type="match status" value="1"/>
</dbReference>
<evidence type="ECO:0000256" key="1">
    <source>
        <dbReference type="ARBA" id="ARBA00004651"/>
    </source>
</evidence>
<dbReference type="Proteomes" id="UP000289465">
    <property type="component" value="Unassembled WGS sequence"/>
</dbReference>
<feature type="transmembrane region" description="Helical" evidence="9">
    <location>
        <begin position="111"/>
        <end position="133"/>
    </location>
</feature>
<comment type="similarity">
    <text evidence="2">Belongs to the arsenical resistance-3 (ACR3) (TC 2.A.59) family.</text>
</comment>
<evidence type="ECO:0000313" key="10">
    <source>
        <dbReference type="EMBL" id="SSW62287.1"/>
    </source>
</evidence>
<keyword evidence="3" id="KW-0813">Transport</keyword>
<keyword evidence="7 9" id="KW-0472">Membrane</keyword>
<feature type="transmembrane region" description="Helical" evidence="9">
    <location>
        <begin position="55"/>
        <end position="72"/>
    </location>
</feature>
<sequence length="368" mass="38856">MGVGQPLSPALDAPGNERRGDPAAAQGYDWALVTQPRPPDMPRQRVRDFLEQRQVAVYFGAVAAAAVLAWRVPASAALAPAIDPLLGFMLFVTFLQVPLTELRRAMANLRFLAALLVSNFIAVPLLVACLLPWLPGAPLARAGVLLVLLTPCIDYVVTFAHLGRADARPLLAATPILLAAQMLLLPVYLGVFLGEEAAGLVHWGPFLHAFIWLIAVPLALAAIVQAAAARSRAMDTAASLLGLLPVPATALVLFVVVAAVGPRLGPAFEEVRAVAPVYLAFAVLAPAIGWGIGRLWRLPADQARAVAFSTATRNSLVVLPLGLAIPGAVPLLPAVIVAQTLVELLSELIYIRVLPKLGGPRRAANTRE</sequence>
<protein>
    <recommendedName>
        <fullName evidence="12">Arsenical-resistance protein Acr3</fullName>
    </recommendedName>
</protein>
<feature type="transmembrane region" description="Helical" evidence="9">
    <location>
        <begin position="139"/>
        <end position="157"/>
    </location>
</feature>
<dbReference type="InterPro" id="IPR004706">
    <property type="entry name" value="Arsenical-R_Acr3"/>
</dbReference>
<evidence type="ECO:0000256" key="9">
    <source>
        <dbReference type="SAM" id="Phobius"/>
    </source>
</evidence>
<feature type="transmembrane region" description="Helical" evidence="9">
    <location>
        <begin position="169"/>
        <end position="189"/>
    </location>
</feature>
<dbReference type="GO" id="GO:0015104">
    <property type="term" value="F:antimonite transmembrane transporter activity"/>
    <property type="evidence" value="ECO:0007669"/>
    <property type="project" value="TreeGrafter"/>
</dbReference>
<accession>A0A446C317</accession>
<gene>
    <name evidence="10" type="ORF">AVE30378_00031</name>
</gene>
<feature type="transmembrane region" description="Helical" evidence="9">
    <location>
        <begin position="209"/>
        <end position="228"/>
    </location>
</feature>
<reference evidence="10 11" key="1">
    <citation type="submission" date="2018-07" db="EMBL/GenBank/DDBJ databases">
        <authorList>
            <person name="Peeters C."/>
        </authorList>
    </citation>
    <scope>NUCLEOTIDE SEQUENCE [LARGE SCALE GENOMIC DNA]</scope>
    <source>
        <strain evidence="10 11">LMG 30378</strain>
    </source>
</reference>
<feature type="transmembrane region" description="Helical" evidence="9">
    <location>
        <begin position="78"/>
        <end position="99"/>
    </location>
</feature>
<dbReference type="Pfam" id="PF01758">
    <property type="entry name" value="SBF"/>
    <property type="match status" value="1"/>
</dbReference>
<dbReference type="InterPro" id="IPR038770">
    <property type="entry name" value="Na+/solute_symporter_sf"/>
</dbReference>
<proteinExistence type="inferred from homology"/>
<evidence type="ECO:0000256" key="6">
    <source>
        <dbReference type="ARBA" id="ARBA00022989"/>
    </source>
</evidence>
<keyword evidence="5 9" id="KW-0812">Transmembrane</keyword>
<keyword evidence="6 9" id="KW-1133">Transmembrane helix</keyword>
<dbReference type="PANTHER" id="PTHR43057:SF1">
    <property type="entry name" value="ARSENICAL-RESISTANCE PROTEIN 3"/>
    <property type="match status" value="1"/>
</dbReference>
<dbReference type="GO" id="GO:0005886">
    <property type="term" value="C:plasma membrane"/>
    <property type="evidence" value="ECO:0007669"/>
    <property type="project" value="UniProtKB-SubCell"/>
</dbReference>
<comment type="subcellular location">
    <subcellularLocation>
        <location evidence="1">Cell membrane</location>
        <topology evidence="1">Multi-pass membrane protein</topology>
    </subcellularLocation>
</comment>
<feature type="transmembrane region" description="Helical" evidence="9">
    <location>
        <begin position="273"/>
        <end position="293"/>
    </location>
</feature>
<dbReference type="GO" id="GO:0015105">
    <property type="term" value="F:arsenite transmembrane transporter activity"/>
    <property type="evidence" value="ECO:0007669"/>
    <property type="project" value="TreeGrafter"/>
</dbReference>
<dbReference type="GO" id="GO:0015297">
    <property type="term" value="F:antiporter activity"/>
    <property type="evidence" value="ECO:0007669"/>
    <property type="project" value="InterPro"/>
</dbReference>
<organism evidence="10 11">
    <name type="scientific">Achromobacter veterisilvae</name>
    <dbReference type="NCBI Taxonomy" id="2069367"/>
    <lineage>
        <taxon>Bacteria</taxon>
        <taxon>Pseudomonadati</taxon>
        <taxon>Pseudomonadota</taxon>
        <taxon>Betaproteobacteria</taxon>
        <taxon>Burkholderiales</taxon>
        <taxon>Alcaligenaceae</taxon>
        <taxon>Achromobacter</taxon>
    </lineage>
</organism>
<evidence type="ECO:0000256" key="8">
    <source>
        <dbReference type="SAM" id="MobiDB-lite"/>
    </source>
</evidence>
<keyword evidence="4" id="KW-1003">Cell membrane</keyword>
<evidence type="ECO:0000256" key="3">
    <source>
        <dbReference type="ARBA" id="ARBA00022448"/>
    </source>
</evidence>
<dbReference type="EMBL" id="UFQC01000001">
    <property type="protein sequence ID" value="SSW62287.1"/>
    <property type="molecule type" value="Genomic_DNA"/>
</dbReference>
<evidence type="ECO:0000313" key="11">
    <source>
        <dbReference type="Proteomes" id="UP000289465"/>
    </source>
</evidence>
<evidence type="ECO:0008006" key="12">
    <source>
        <dbReference type="Google" id="ProtNLM"/>
    </source>
</evidence>
<dbReference type="AlphaFoldDB" id="A0A446C317"/>
<dbReference type="PANTHER" id="PTHR43057">
    <property type="entry name" value="ARSENITE EFFLUX TRANSPORTER"/>
    <property type="match status" value="1"/>
</dbReference>
<evidence type="ECO:0000256" key="7">
    <source>
        <dbReference type="ARBA" id="ARBA00023136"/>
    </source>
</evidence>
<evidence type="ECO:0000256" key="2">
    <source>
        <dbReference type="ARBA" id="ARBA00010110"/>
    </source>
</evidence>
<name>A0A446C317_9BURK</name>